<evidence type="ECO:0000259" key="1">
    <source>
        <dbReference type="Pfam" id="PF02627"/>
    </source>
</evidence>
<dbReference type="PANTHER" id="PTHR35446">
    <property type="entry name" value="SI:CH211-175M2.5"/>
    <property type="match status" value="1"/>
</dbReference>
<name>A0ABN6C7L8_9ACTN</name>
<dbReference type="InterPro" id="IPR003779">
    <property type="entry name" value="CMD-like"/>
</dbReference>
<dbReference type="Pfam" id="PF02627">
    <property type="entry name" value="CMD"/>
    <property type="match status" value="1"/>
</dbReference>
<sequence>MKMYGRVGGCHPGGMAYIDLGVDEKSFPGITGPMAFRPETAKPLNELAEVLLRAPNSLPAAERELIAAYVSGLNECVFCCSSHTAFAVAQYAAADVTDGASIVAQARADLDTAPIPAKLKALLRIAGAVQQTGRAVTPELVDAARATGATDVELHDTVLIAAAFCMFNRYVDGLGTFAPQAPEDYTPMAHRIVEQGYGIPQVR</sequence>
<dbReference type="EMBL" id="AP023356">
    <property type="protein sequence ID" value="BCJ41252.1"/>
    <property type="molecule type" value="Genomic_DNA"/>
</dbReference>
<dbReference type="InterPro" id="IPR029032">
    <property type="entry name" value="AhpD-like"/>
</dbReference>
<evidence type="ECO:0000313" key="3">
    <source>
        <dbReference type="Proteomes" id="UP000676967"/>
    </source>
</evidence>
<gene>
    <name evidence="2" type="ORF">Aiant_19090</name>
</gene>
<protein>
    <submittedName>
        <fullName evidence="2">Carboxymuconolactone decarboxylase</fullName>
    </submittedName>
</protein>
<organism evidence="2 3">
    <name type="scientific">Actinoplanes ianthinogenes</name>
    <dbReference type="NCBI Taxonomy" id="122358"/>
    <lineage>
        <taxon>Bacteria</taxon>
        <taxon>Bacillati</taxon>
        <taxon>Actinomycetota</taxon>
        <taxon>Actinomycetes</taxon>
        <taxon>Micromonosporales</taxon>
        <taxon>Micromonosporaceae</taxon>
        <taxon>Actinoplanes</taxon>
    </lineage>
</organism>
<dbReference type="InterPro" id="IPR004675">
    <property type="entry name" value="AhpD_core"/>
</dbReference>
<dbReference type="SUPFAM" id="SSF69118">
    <property type="entry name" value="AhpD-like"/>
    <property type="match status" value="1"/>
</dbReference>
<dbReference type="NCBIfam" id="TIGR00778">
    <property type="entry name" value="ahpD_dom"/>
    <property type="match status" value="1"/>
</dbReference>
<feature type="domain" description="Carboxymuconolactone decarboxylase-like" evidence="1">
    <location>
        <begin position="38"/>
        <end position="92"/>
    </location>
</feature>
<evidence type="ECO:0000313" key="2">
    <source>
        <dbReference type="EMBL" id="BCJ41252.1"/>
    </source>
</evidence>
<keyword evidence="3" id="KW-1185">Reference proteome</keyword>
<dbReference type="Gene3D" id="1.20.1290.10">
    <property type="entry name" value="AhpD-like"/>
    <property type="match status" value="1"/>
</dbReference>
<proteinExistence type="predicted"/>
<dbReference type="PANTHER" id="PTHR35446:SF2">
    <property type="entry name" value="CARBOXYMUCONOLACTONE DECARBOXYLASE-LIKE DOMAIN-CONTAINING PROTEIN"/>
    <property type="match status" value="1"/>
</dbReference>
<reference evidence="2 3" key="1">
    <citation type="submission" date="2020-08" db="EMBL/GenBank/DDBJ databases">
        <title>Whole genome shotgun sequence of Actinoplanes ianthinogenes NBRC 13996.</title>
        <authorList>
            <person name="Komaki H."/>
            <person name="Tamura T."/>
        </authorList>
    </citation>
    <scope>NUCLEOTIDE SEQUENCE [LARGE SCALE GENOMIC DNA]</scope>
    <source>
        <strain evidence="2 3">NBRC 13996</strain>
    </source>
</reference>
<dbReference type="Proteomes" id="UP000676967">
    <property type="component" value="Chromosome"/>
</dbReference>
<accession>A0ABN6C7L8</accession>